<organism evidence="5 6">
    <name type="scientific">Leptolyngbya cf. ectocarpi LEGE 11479</name>
    <dbReference type="NCBI Taxonomy" id="1828722"/>
    <lineage>
        <taxon>Bacteria</taxon>
        <taxon>Bacillati</taxon>
        <taxon>Cyanobacteriota</taxon>
        <taxon>Cyanophyceae</taxon>
        <taxon>Leptolyngbyales</taxon>
        <taxon>Leptolyngbyaceae</taxon>
        <taxon>Leptolyngbya group</taxon>
        <taxon>Leptolyngbya</taxon>
    </lineage>
</organism>
<feature type="domain" description="HTH asnC-type" evidence="4">
    <location>
        <begin position="1"/>
        <end position="62"/>
    </location>
</feature>
<reference evidence="5" key="1">
    <citation type="submission" date="2020-10" db="EMBL/GenBank/DDBJ databases">
        <authorList>
            <person name="Castelo-Branco R."/>
            <person name="Eusebio N."/>
            <person name="Adriana R."/>
            <person name="Vieira A."/>
            <person name="Brugerolle De Fraissinette N."/>
            <person name="Rezende De Castro R."/>
            <person name="Schneider M.P."/>
            <person name="Vasconcelos V."/>
            <person name="Leao P.N."/>
        </authorList>
    </citation>
    <scope>NUCLEOTIDE SEQUENCE</scope>
    <source>
        <strain evidence="5">LEGE 11479</strain>
    </source>
</reference>
<dbReference type="InterPro" id="IPR036390">
    <property type="entry name" value="WH_DNA-bd_sf"/>
</dbReference>
<dbReference type="InterPro" id="IPR011991">
    <property type="entry name" value="ArsR-like_HTH"/>
</dbReference>
<dbReference type="SUPFAM" id="SSF46785">
    <property type="entry name" value="Winged helix' DNA-binding domain"/>
    <property type="match status" value="1"/>
</dbReference>
<keyword evidence="2" id="KW-0238">DNA-binding</keyword>
<dbReference type="PRINTS" id="PR00033">
    <property type="entry name" value="HTHASNC"/>
</dbReference>
<evidence type="ECO:0000256" key="1">
    <source>
        <dbReference type="ARBA" id="ARBA00023015"/>
    </source>
</evidence>
<evidence type="ECO:0000259" key="4">
    <source>
        <dbReference type="PROSITE" id="PS50956"/>
    </source>
</evidence>
<evidence type="ECO:0000256" key="2">
    <source>
        <dbReference type="ARBA" id="ARBA00023125"/>
    </source>
</evidence>
<dbReference type="InterPro" id="IPR019888">
    <property type="entry name" value="Tscrpt_reg_AsnC-like"/>
</dbReference>
<comment type="caution">
    <text evidence="5">The sequence shown here is derived from an EMBL/GenBank/DDBJ whole genome shotgun (WGS) entry which is preliminary data.</text>
</comment>
<dbReference type="Gene3D" id="1.10.10.10">
    <property type="entry name" value="Winged helix-like DNA-binding domain superfamily/Winged helix DNA-binding domain"/>
    <property type="match status" value="1"/>
</dbReference>
<dbReference type="PANTHER" id="PTHR30154:SF34">
    <property type="entry name" value="TRANSCRIPTIONAL REGULATOR AZLB"/>
    <property type="match status" value="1"/>
</dbReference>
<gene>
    <name evidence="5" type="ORF">IQ260_30230</name>
</gene>
<dbReference type="SUPFAM" id="SSF54909">
    <property type="entry name" value="Dimeric alpha+beta barrel"/>
    <property type="match status" value="1"/>
</dbReference>
<dbReference type="GO" id="GO:0043200">
    <property type="term" value="P:response to amino acid"/>
    <property type="evidence" value="ECO:0007669"/>
    <property type="project" value="TreeGrafter"/>
</dbReference>
<name>A0A929A0S2_LEPEC</name>
<dbReference type="PROSITE" id="PS50956">
    <property type="entry name" value="HTH_ASNC_2"/>
    <property type="match status" value="1"/>
</dbReference>
<keyword evidence="1" id="KW-0805">Transcription regulation</keyword>
<dbReference type="InterPro" id="IPR036388">
    <property type="entry name" value="WH-like_DNA-bd_sf"/>
</dbReference>
<dbReference type="InterPro" id="IPR011008">
    <property type="entry name" value="Dimeric_a/b-barrel"/>
</dbReference>
<keyword evidence="6" id="KW-1185">Reference proteome</keyword>
<proteinExistence type="predicted"/>
<dbReference type="AlphaFoldDB" id="A0A929A0S2"/>
<dbReference type="InterPro" id="IPR019885">
    <property type="entry name" value="Tscrpt_reg_HTH_AsnC-type_CS"/>
</dbReference>
<keyword evidence="3" id="KW-0804">Transcription</keyword>
<protein>
    <submittedName>
        <fullName evidence="5">Lrp/AsnC family transcriptional regulator</fullName>
    </submittedName>
</protein>
<dbReference type="Gene3D" id="3.30.70.920">
    <property type="match status" value="1"/>
</dbReference>
<dbReference type="EMBL" id="JADEXP010000588">
    <property type="protein sequence ID" value="MBE9070918.1"/>
    <property type="molecule type" value="Genomic_DNA"/>
</dbReference>
<dbReference type="Proteomes" id="UP000615026">
    <property type="component" value="Unassembled WGS sequence"/>
</dbReference>
<dbReference type="GO" id="GO:0043565">
    <property type="term" value="F:sequence-specific DNA binding"/>
    <property type="evidence" value="ECO:0007669"/>
    <property type="project" value="InterPro"/>
</dbReference>
<dbReference type="CDD" id="cd00090">
    <property type="entry name" value="HTH_ARSR"/>
    <property type="match status" value="1"/>
</dbReference>
<accession>A0A929A0S2</accession>
<dbReference type="PANTHER" id="PTHR30154">
    <property type="entry name" value="LEUCINE-RESPONSIVE REGULATORY PROTEIN"/>
    <property type="match status" value="1"/>
</dbReference>
<dbReference type="InterPro" id="IPR000485">
    <property type="entry name" value="AsnC-type_HTH_dom"/>
</dbReference>
<dbReference type="SMART" id="SM00344">
    <property type="entry name" value="HTH_ASNC"/>
    <property type="match status" value="1"/>
</dbReference>
<evidence type="ECO:0000313" key="5">
    <source>
        <dbReference type="EMBL" id="MBE9070918.1"/>
    </source>
</evidence>
<evidence type="ECO:0000313" key="6">
    <source>
        <dbReference type="Proteomes" id="UP000615026"/>
    </source>
</evidence>
<dbReference type="Pfam" id="PF13412">
    <property type="entry name" value="HTH_24"/>
    <property type="match status" value="1"/>
</dbReference>
<dbReference type="RefSeq" id="WP_193996742.1">
    <property type="nucleotide sequence ID" value="NZ_JADEXP010000588.1"/>
</dbReference>
<dbReference type="GO" id="GO:0005829">
    <property type="term" value="C:cytosol"/>
    <property type="evidence" value="ECO:0007669"/>
    <property type="project" value="TreeGrafter"/>
</dbReference>
<evidence type="ECO:0000256" key="3">
    <source>
        <dbReference type="ARBA" id="ARBA00023163"/>
    </source>
</evidence>
<sequence>MDDLDGSILSALMVDGRVTWSDLANRFGVSSPAISERVRRLEKRGIIQGYRVTVDPVQLGYDVSAFVAVVLEHPQYRQAFLDYVQTTDEIQECHHVAGDGD</sequence>
<feature type="non-terminal residue" evidence="5">
    <location>
        <position position="101"/>
    </location>
</feature>
<dbReference type="PROSITE" id="PS00519">
    <property type="entry name" value="HTH_ASNC_1"/>
    <property type="match status" value="1"/>
</dbReference>